<feature type="region of interest" description="Disordered" evidence="1">
    <location>
        <begin position="1"/>
        <end position="38"/>
    </location>
</feature>
<feature type="compositionally biased region" description="Low complexity" evidence="1">
    <location>
        <begin position="7"/>
        <end position="26"/>
    </location>
</feature>
<evidence type="ECO:0000256" key="1">
    <source>
        <dbReference type="SAM" id="MobiDB-lite"/>
    </source>
</evidence>
<keyword evidence="3" id="KW-1185">Reference proteome</keyword>
<dbReference type="Proteomes" id="UP000797356">
    <property type="component" value="Chromosome 13"/>
</dbReference>
<evidence type="ECO:0000313" key="3">
    <source>
        <dbReference type="Proteomes" id="UP000797356"/>
    </source>
</evidence>
<dbReference type="AlphaFoldDB" id="A0A8K0IS69"/>
<evidence type="ECO:0000313" key="2">
    <source>
        <dbReference type="EMBL" id="KAG1366244.1"/>
    </source>
</evidence>
<gene>
    <name evidence="2" type="ORF">COCNU_13G000340</name>
</gene>
<organism evidence="2 3">
    <name type="scientific">Cocos nucifera</name>
    <name type="common">Coconut palm</name>
    <dbReference type="NCBI Taxonomy" id="13894"/>
    <lineage>
        <taxon>Eukaryota</taxon>
        <taxon>Viridiplantae</taxon>
        <taxon>Streptophyta</taxon>
        <taxon>Embryophyta</taxon>
        <taxon>Tracheophyta</taxon>
        <taxon>Spermatophyta</taxon>
        <taxon>Magnoliopsida</taxon>
        <taxon>Liliopsida</taxon>
        <taxon>Arecaceae</taxon>
        <taxon>Arecoideae</taxon>
        <taxon>Cocoseae</taxon>
        <taxon>Attaleinae</taxon>
        <taxon>Cocos</taxon>
    </lineage>
</organism>
<name>A0A8K0IS69_COCNU</name>
<protein>
    <submittedName>
        <fullName evidence="2">Putative Isocitrate dehydrogenase [NADP]</fullName>
    </submittedName>
</protein>
<proteinExistence type="predicted"/>
<comment type="caution">
    <text evidence="2">The sequence shown here is derived from an EMBL/GenBank/DDBJ whole genome shotgun (WGS) entry which is preliminary data.</text>
</comment>
<reference evidence="2" key="2">
    <citation type="submission" date="2019-07" db="EMBL/GenBank/DDBJ databases">
        <authorList>
            <person name="Yang Y."/>
            <person name="Bocs S."/>
            <person name="Baudouin L."/>
        </authorList>
    </citation>
    <scope>NUCLEOTIDE SEQUENCE</scope>
    <source>
        <tissue evidence="2">Spear leaf of Hainan Tall coconut</tissue>
    </source>
</reference>
<reference evidence="2" key="1">
    <citation type="journal article" date="2017" name="Gigascience">
        <title>The genome draft of coconut (Cocos nucifera).</title>
        <authorList>
            <person name="Xiao Y."/>
            <person name="Xu P."/>
            <person name="Fan H."/>
            <person name="Baudouin L."/>
            <person name="Xia W."/>
            <person name="Bocs S."/>
            <person name="Xu J."/>
            <person name="Li Q."/>
            <person name="Guo A."/>
            <person name="Zhou L."/>
            <person name="Li J."/>
            <person name="Wu Y."/>
            <person name="Ma Z."/>
            <person name="Armero A."/>
            <person name="Issali A.E."/>
            <person name="Liu N."/>
            <person name="Peng M."/>
            <person name="Yang Y."/>
        </authorList>
    </citation>
    <scope>NUCLEOTIDE SEQUENCE</scope>
    <source>
        <tissue evidence="2">Spear leaf of Hainan Tall coconut</tissue>
    </source>
</reference>
<sequence length="91" mass="9747">MPAPTALLSSSSSSSSSSSLSSLPLLRNPNYNISVSPRSDRRRFDGVLFAFPSRRLGCDVSLRCFASSIATADRIKIQNPIVEMDGDPLAS</sequence>
<accession>A0A8K0IS69</accession>
<dbReference type="EMBL" id="CM017884">
    <property type="protein sequence ID" value="KAG1366244.1"/>
    <property type="molecule type" value="Genomic_DNA"/>
</dbReference>